<evidence type="ECO:0000256" key="1">
    <source>
        <dbReference type="PROSITE-ProRule" id="PRU00047"/>
    </source>
</evidence>
<dbReference type="Gene3D" id="4.10.60.10">
    <property type="entry name" value="Zinc finger, CCHC-type"/>
    <property type="match status" value="1"/>
</dbReference>
<gene>
    <name evidence="3" type="ORF">PHAECO_LOCUS9592</name>
</gene>
<dbReference type="EMBL" id="OU896711">
    <property type="protein sequence ID" value="CAG9822055.1"/>
    <property type="molecule type" value="Genomic_DNA"/>
</dbReference>
<dbReference type="OrthoDB" id="414982at2759"/>
<organism evidence="3 4">
    <name type="scientific">Phaedon cochleariae</name>
    <name type="common">Mustard beetle</name>
    <dbReference type="NCBI Taxonomy" id="80249"/>
    <lineage>
        <taxon>Eukaryota</taxon>
        <taxon>Metazoa</taxon>
        <taxon>Ecdysozoa</taxon>
        <taxon>Arthropoda</taxon>
        <taxon>Hexapoda</taxon>
        <taxon>Insecta</taxon>
        <taxon>Pterygota</taxon>
        <taxon>Neoptera</taxon>
        <taxon>Endopterygota</taxon>
        <taxon>Coleoptera</taxon>
        <taxon>Polyphaga</taxon>
        <taxon>Cucujiformia</taxon>
        <taxon>Chrysomeloidea</taxon>
        <taxon>Chrysomelidae</taxon>
        <taxon>Chrysomelinae</taxon>
        <taxon>Chrysomelini</taxon>
        <taxon>Phaedon</taxon>
    </lineage>
</organism>
<evidence type="ECO:0000259" key="2">
    <source>
        <dbReference type="PROSITE" id="PS50158"/>
    </source>
</evidence>
<dbReference type="GO" id="GO:0003676">
    <property type="term" value="F:nucleic acid binding"/>
    <property type="evidence" value="ECO:0007669"/>
    <property type="project" value="InterPro"/>
</dbReference>
<keyword evidence="1" id="KW-0862">Zinc</keyword>
<keyword evidence="1" id="KW-0479">Metal-binding</keyword>
<feature type="domain" description="CCHC-type" evidence="2">
    <location>
        <begin position="328"/>
        <end position="344"/>
    </location>
</feature>
<accession>A0A9N9X432</accession>
<reference evidence="3" key="1">
    <citation type="submission" date="2022-01" db="EMBL/GenBank/DDBJ databases">
        <authorList>
            <person name="King R."/>
        </authorList>
    </citation>
    <scope>NUCLEOTIDE SEQUENCE</scope>
</reference>
<dbReference type="InterPro" id="IPR036875">
    <property type="entry name" value="Znf_CCHC_sf"/>
</dbReference>
<dbReference type="PANTHER" id="PTHR31511:SF12">
    <property type="entry name" value="RHO TERMINATION FACTOR N-TERMINAL DOMAIN-CONTAINING PROTEIN"/>
    <property type="match status" value="1"/>
</dbReference>
<dbReference type="GO" id="GO:0008270">
    <property type="term" value="F:zinc ion binding"/>
    <property type="evidence" value="ECO:0007669"/>
    <property type="project" value="UniProtKB-KW"/>
</dbReference>
<dbReference type="AlphaFoldDB" id="A0A9N9X432"/>
<sequence length="572" mass="65775">MKPNFIRKTTRFSTVYQKWDSDSALDGKMRKFDPKIVIFLLAAAISLHVGPVRMPYGDTTDKSDGNILVQDFEDFYALNHPQQATPASAPTGNRNEDMNFNMNLMMKAMNAMLRQNAVLIKNLMERAEKNYVQNYNIMPDFSKSISVFTGEDLNRSQHWLSSLEAAATLHHWPSAFMLETARTHLVGAAFHWYEARKSSLTNWPAFREESKGTFVHERQLTSLWKEMTSRVQGPKDDLSTYLHEKVKLCSQLLLDFEKQKDQIAFGLQSRELASMIVSKTHIDIDDLFRDLVRYEELNWERRQRQPHDRTQQQSRGEERTSLSREVLRCFNCNGAGHVVNSCRKPKREEGSCSICGSTQHQQRTCLKEGTVPSTMATQVSTLKVNDLKILKKEFSDVNETKFALLTRKGVFPYDYVDNVERLDESELPSIQNFYNKLNDTNISDDDYAHARKVWESFELKSLGEYSDLYMRTDILLLADVMENFRASSLKTYGLDPAWYYTMPGYTWDCMLKYTGCKLQIIKDIDMVMFVEQAIRGGVSNISSTKKSLVDLPMKLTEKPDGISTGFDCASAR</sequence>
<reference evidence="3" key="2">
    <citation type="submission" date="2022-10" db="EMBL/GenBank/DDBJ databases">
        <authorList>
            <consortium name="ENA_rothamsted_submissions"/>
            <consortium name="culmorum"/>
            <person name="King R."/>
        </authorList>
    </citation>
    <scope>NUCLEOTIDE SEQUENCE</scope>
</reference>
<name>A0A9N9X432_PHACE</name>
<evidence type="ECO:0000313" key="4">
    <source>
        <dbReference type="Proteomes" id="UP001153737"/>
    </source>
</evidence>
<dbReference type="PANTHER" id="PTHR31511">
    <property type="entry name" value="PROTEIN CBG23764"/>
    <property type="match status" value="1"/>
</dbReference>
<protein>
    <recommendedName>
        <fullName evidence="2">CCHC-type domain-containing protein</fullName>
    </recommendedName>
</protein>
<evidence type="ECO:0000313" key="3">
    <source>
        <dbReference type="EMBL" id="CAG9822055.1"/>
    </source>
</evidence>
<proteinExistence type="predicted"/>
<dbReference type="Proteomes" id="UP001153737">
    <property type="component" value="Chromosome 5"/>
</dbReference>
<keyword evidence="1" id="KW-0863">Zinc-finger</keyword>
<dbReference type="SMART" id="SM00343">
    <property type="entry name" value="ZnF_C2HC"/>
    <property type="match status" value="2"/>
</dbReference>
<dbReference type="InterPro" id="IPR001878">
    <property type="entry name" value="Znf_CCHC"/>
</dbReference>
<dbReference type="SUPFAM" id="SSF57756">
    <property type="entry name" value="Retrovirus zinc finger-like domains"/>
    <property type="match status" value="1"/>
</dbReference>
<keyword evidence="4" id="KW-1185">Reference proteome</keyword>
<dbReference type="PROSITE" id="PS50158">
    <property type="entry name" value="ZF_CCHC"/>
    <property type="match status" value="1"/>
</dbReference>